<sequence>MALGVRLCLPVLFACVIVSTSVVQGRNLRRRHGRHFYSDYYQDFEESVPRDLSRRLEDDLEFQQYPYRRQMERRESSGVVDRPAEYEERISPPLRYKHTYDLRNYAESLRRKSETRRQKDLMEDASMKSVVRRKRHNKRSSNQISSSQAKSRWLKQQYEVTERGLLASYEVEVKEAQNSSICNYNVESIPDTRGTRMPKDLQHIKCNHAGRKCHNTGDQDYCCIQTYRYVNVSYSDSKNPEKKIPTKIYVGCVCASHLNNHLRQSEDPRLDD</sequence>
<evidence type="ECO:0000313" key="3">
    <source>
        <dbReference type="EMBL" id="CAL1677007.1"/>
    </source>
</evidence>
<evidence type="ECO:0000256" key="1">
    <source>
        <dbReference type="SAM" id="MobiDB-lite"/>
    </source>
</evidence>
<dbReference type="AlphaFoldDB" id="A0AAV2NBT4"/>
<dbReference type="Proteomes" id="UP001497644">
    <property type="component" value="Chromosome 12"/>
</dbReference>
<protein>
    <submittedName>
        <fullName evidence="3">Uncharacterized protein</fullName>
    </submittedName>
</protein>
<proteinExistence type="predicted"/>
<feature type="compositionally biased region" description="Low complexity" evidence="1">
    <location>
        <begin position="140"/>
        <end position="151"/>
    </location>
</feature>
<evidence type="ECO:0000313" key="4">
    <source>
        <dbReference type="Proteomes" id="UP001497644"/>
    </source>
</evidence>
<accession>A0AAV2NBT4</accession>
<evidence type="ECO:0000256" key="2">
    <source>
        <dbReference type="SAM" id="SignalP"/>
    </source>
</evidence>
<feature type="signal peptide" evidence="2">
    <location>
        <begin position="1"/>
        <end position="25"/>
    </location>
</feature>
<feature type="chain" id="PRO_5043729887" evidence="2">
    <location>
        <begin position="26"/>
        <end position="272"/>
    </location>
</feature>
<feature type="compositionally biased region" description="Basic residues" evidence="1">
    <location>
        <begin position="130"/>
        <end position="139"/>
    </location>
</feature>
<reference evidence="3" key="1">
    <citation type="submission" date="2024-04" db="EMBL/GenBank/DDBJ databases">
        <authorList>
            <consortium name="Molecular Ecology Group"/>
        </authorList>
    </citation>
    <scope>NUCLEOTIDE SEQUENCE</scope>
</reference>
<keyword evidence="4" id="KW-1185">Reference proteome</keyword>
<organism evidence="3 4">
    <name type="scientific">Lasius platythorax</name>
    <dbReference type="NCBI Taxonomy" id="488582"/>
    <lineage>
        <taxon>Eukaryota</taxon>
        <taxon>Metazoa</taxon>
        <taxon>Ecdysozoa</taxon>
        <taxon>Arthropoda</taxon>
        <taxon>Hexapoda</taxon>
        <taxon>Insecta</taxon>
        <taxon>Pterygota</taxon>
        <taxon>Neoptera</taxon>
        <taxon>Endopterygota</taxon>
        <taxon>Hymenoptera</taxon>
        <taxon>Apocrita</taxon>
        <taxon>Aculeata</taxon>
        <taxon>Formicoidea</taxon>
        <taxon>Formicidae</taxon>
        <taxon>Formicinae</taxon>
        <taxon>Lasius</taxon>
        <taxon>Lasius</taxon>
    </lineage>
</organism>
<keyword evidence="2" id="KW-0732">Signal</keyword>
<dbReference type="EMBL" id="OZ034835">
    <property type="protein sequence ID" value="CAL1677007.1"/>
    <property type="molecule type" value="Genomic_DNA"/>
</dbReference>
<feature type="compositionally biased region" description="Basic and acidic residues" evidence="1">
    <location>
        <begin position="108"/>
        <end position="126"/>
    </location>
</feature>
<gene>
    <name evidence="3" type="ORF">LPLAT_LOCUS3094</name>
</gene>
<feature type="region of interest" description="Disordered" evidence="1">
    <location>
        <begin position="108"/>
        <end position="152"/>
    </location>
</feature>
<name>A0AAV2NBT4_9HYME</name>